<feature type="compositionally biased region" description="Low complexity" evidence="1">
    <location>
        <begin position="129"/>
        <end position="145"/>
    </location>
</feature>
<name>A0A1G7S8A0_9ACTN</name>
<evidence type="ECO:0000256" key="1">
    <source>
        <dbReference type="SAM" id="MobiDB-lite"/>
    </source>
</evidence>
<keyword evidence="4" id="KW-1185">Reference proteome</keyword>
<sequence>MTQAPDEHGDFLRRVLRAEADTVVPSPDALEIIRTRIERRGIRGLFWWRAGASIAGAVLVAAAVVMVVPSLRQQVTQEDRQITEVKHGSREPEASGTSRPVPPGTPPPPPQHDPAAVVPPPPARPPAATPSGTPSSRQTSQTSPTPRKPSSCPSQPNEADAAGRCPTIKPSPSPSPKPSATDSEAPCAAEECPPTEPEPTTPDLSTPPG</sequence>
<feature type="compositionally biased region" description="Pro residues" evidence="1">
    <location>
        <begin position="100"/>
        <end position="128"/>
    </location>
</feature>
<dbReference type="Proteomes" id="UP000198923">
    <property type="component" value="Unassembled WGS sequence"/>
</dbReference>
<feature type="transmembrane region" description="Helical" evidence="2">
    <location>
        <begin position="46"/>
        <end position="68"/>
    </location>
</feature>
<gene>
    <name evidence="3" type="ORF">SAMN05421505_102180</name>
</gene>
<organism evidence="3 4">
    <name type="scientific">Sinosporangium album</name>
    <dbReference type="NCBI Taxonomy" id="504805"/>
    <lineage>
        <taxon>Bacteria</taxon>
        <taxon>Bacillati</taxon>
        <taxon>Actinomycetota</taxon>
        <taxon>Actinomycetes</taxon>
        <taxon>Streptosporangiales</taxon>
        <taxon>Streptosporangiaceae</taxon>
        <taxon>Sinosporangium</taxon>
    </lineage>
</organism>
<dbReference type="AlphaFoldDB" id="A0A1G7S8A0"/>
<evidence type="ECO:0000313" key="4">
    <source>
        <dbReference type="Proteomes" id="UP000198923"/>
    </source>
</evidence>
<evidence type="ECO:0000313" key="3">
    <source>
        <dbReference type="EMBL" id="SDG18400.1"/>
    </source>
</evidence>
<evidence type="ECO:0000256" key="2">
    <source>
        <dbReference type="SAM" id="Phobius"/>
    </source>
</evidence>
<feature type="region of interest" description="Disordered" evidence="1">
    <location>
        <begin position="75"/>
        <end position="209"/>
    </location>
</feature>
<keyword evidence="2" id="KW-1133">Transmembrane helix</keyword>
<keyword evidence="2" id="KW-0472">Membrane</keyword>
<dbReference type="RefSeq" id="WP_093167850.1">
    <property type="nucleotide sequence ID" value="NZ_FNCN01000002.1"/>
</dbReference>
<accession>A0A1G7S8A0</accession>
<feature type="compositionally biased region" description="Pro residues" evidence="1">
    <location>
        <begin position="194"/>
        <end position="209"/>
    </location>
</feature>
<protein>
    <submittedName>
        <fullName evidence="3">Uncharacterized protein</fullName>
    </submittedName>
</protein>
<dbReference type="OrthoDB" id="3483857at2"/>
<dbReference type="STRING" id="504805.SAMN05421505_102180"/>
<proteinExistence type="predicted"/>
<feature type="compositionally biased region" description="Basic and acidic residues" evidence="1">
    <location>
        <begin position="77"/>
        <end position="93"/>
    </location>
</feature>
<dbReference type="EMBL" id="FNCN01000002">
    <property type="protein sequence ID" value="SDG18400.1"/>
    <property type="molecule type" value="Genomic_DNA"/>
</dbReference>
<keyword evidence="2" id="KW-0812">Transmembrane</keyword>
<reference evidence="3 4" key="1">
    <citation type="submission" date="2016-10" db="EMBL/GenBank/DDBJ databases">
        <authorList>
            <person name="de Groot N.N."/>
        </authorList>
    </citation>
    <scope>NUCLEOTIDE SEQUENCE [LARGE SCALE GENOMIC DNA]</scope>
    <source>
        <strain evidence="3 4">CPCC 201354</strain>
    </source>
</reference>